<name>A0A927IDF5_9BACT</name>
<dbReference type="SUPFAM" id="SSF51735">
    <property type="entry name" value="NAD(P)-binding Rossmann-fold domains"/>
    <property type="match status" value="1"/>
</dbReference>
<dbReference type="InterPro" id="IPR050177">
    <property type="entry name" value="Lipid_A_modif_metabolic_enz"/>
</dbReference>
<dbReference type="RefSeq" id="WP_191615058.1">
    <property type="nucleotide sequence ID" value="NZ_JACYFG010000002.1"/>
</dbReference>
<dbReference type="Proteomes" id="UP000622317">
    <property type="component" value="Unassembled WGS sequence"/>
</dbReference>
<dbReference type="Gene3D" id="3.40.50.720">
    <property type="entry name" value="NAD(P)-binding Rossmann-like Domain"/>
    <property type="match status" value="1"/>
</dbReference>
<proteinExistence type="predicted"/>
<dbReference type="AlphaFoldDB" id="A0A927IDF5"/>
<feature type="domain" description="NAD-dependent epimerase/dehydratase" evidence="1">
    <location>
        <begin position="28"/>
        <end position="221"/>
    </location>
</feature>
<evidence type="ECO:0000313" key="3">
    <source>
        <dbReference type="Proteomes" id="UP000622317"/>
    </source>
</evidence>
<accession>A0A927IDF5</accession>
<organism evidence="2 3">
    <name type="scientific">Pelagicoccus enzymogenes</name>
    <dbReference type="NCBI Taxonomy" id="2773457"/>
    <lineage>
        <taxon>Bacteria</taxon>
        <taxon>Pseudomonadati</taxon>
        <taxon>Verrucomicrobiota</taxon>
        <taxon>Opitutia</taxon>
        <taxon>Puniceicoccales</taxon>
        <taxon>Pelagicoccaceae</taxon>
        <taxon>Pelagicoccus</taxon>
    </lineage>
</organism>
<dbReference type="PANTHER" id="PTHR43245:SF13">
    <property type="entry name" value="UDP-D-APIOSE_UDP-D-XYLOSE SYNTHASE 2"/>
    <property type="match status" value="1"/>
</dbReference>
<gene>
    <name evidence="2" type="ORF">IEN85_00275</name>
</gene>
<dbReference type="PANTHER" id="PTHR43245">
    <property type="entry name" value="BIFUNCTIONAL POLYMYXIN RESISTANCE PROTEIN ARNA"/>
    <property type="match status" value="1"/>
</dbReference>
<protein>
    <submittedName>
        <fullName evidence="2">NAD(P)-dependent oxidoreductase</fullName>
    </submittedName>
</protein>
<dbReference type="EMBL" id="JACYFG010000002">
    <property type="protein sequence ID" value="MBD5777927.1"/>
    <property type="molecule type" value="Genomic_DNA"/>
</dbReference>
<dbReference type="InterPro" id="IPR036291">
    <property type="entry name" value="NAD(P)-bd_dom_sf"/>
</dbReference>
<evidence type="ECO:0000259" key="1">
    <source>
        <dbReference type="Pfam" id="PF01370"/>
    </source>
</evidence>
<keyword evidence="3" id="KW-1185">Reference proteome</keyword>
<dbReference type="InterPro" id="IPR001509">
    <property type="entry name" value="Epimerase_deHydtase"/>
</dbReference>
<sequence length="337" mass="37151">MPRSEIDLFLARPDEAVCDALRNLEGDIVVLGAGGKMGLHLCLMLRFALDELEQDNRVIAVSRFGNLKSKSEYEERGVLTVAGDLREERFVAELPDAPTVFYLVGAKFGTADRPEILRETNVDLARSLALRYRSSRIVAFSTGCVYSFVTPGCGGSHEGSPTEPVGEYARSCLERERRFQQVSEEEGTEVVLIRLNYSVEFRYGVLVDVASKVLAGEPVDVSTGFVNVIWQGDALRQIVQALPLAQSPAIPLNITGPDILSVREIAEEFGRRFGRKALIEGEESETAWLNNAGRSHRLFGEPSVEIDTMIDWVVAWLSGGGSTYGKPTGFEKRDGKF</sequence>
<dbReference type="Pfam" id="PF01370">
    <property type="entry name" value="Epimerase"/>
    <property type="match status" value="1"/>
</dbReference>
<reference evidence="2" key="1">
    <citation type="submission" date="2020-09" db="EMBL/GenBank/DDBJ databases">
        <title>Pelagicoccus enzymogenes sp. nov. with an EPS production, isolated from marine sediment.</title>
        <authorList>
            <person name="Feng X."/>
        </authorList>
    </citation>
    <scope>NUCLEOTIDE SEQUENCE</scope>
    <source>
        <strain evidence="2">NFK12</strain>
    </source>
</reference>
<comment type="caution">
    <text evidence="2">The sequence shown here is derived from an EMBL/GenBank/DDBJ whole genome shotgun (WGS) entry which is preliminary data.</text>
</comment>
<evidence type="ECO:0000313" key="2">
    <source>
        <dbReference type="EMBL" id="MBD5777927.1"/>
    </source>
</evidence>